<protein>
    <submittedName>
        <fullName evidence="2">Class I SAM-dependent methyltransferase</fullName>
        <ecNumber evidence="2">2.1.-.-</ecNumber>
    </submittedName>
</protein>
<dbReference type="Gene3D" id="3.40.50.150">
    <property type="entry name" value="Vaccinia Virus protein VP39"/>
    <property type="match status" value="1"/>
</dbReference>
<feature type="domain" description="Methyltransferase" evidence="1">
    <location>
        <begin position="55"/>
        <end position="151"/>
    </location>
</feature>
<dbReference type="GO" id="GO:0032259">
    <property type="term" value="P:methylation"/>
    <property type="evidence" value="ECO:0007669"/>
    <property type="project" value="UniProtKB-KW"/>
</dbReference>
<dbReference type="InterPro" id="IPR041698">
    <property type="entry name" value="Methyltransf_25"/>
</dbReference>
<dbReference type="Proteomes" id="UP001239782">
    <property type="component" value="Chromosome"/>
</dbReference>
<dbReference type="InterPro" id="IPR029063">
    <property type="entry name" value="SAM-dependent_MTases_sf"/>
</dbReference>
<keyword evidence="3" id="KW-1185">Reference proteome</keyword>
<dbReference type="KEGG" id="plei:Q9312_14075"/>
<dbReference type="EC" id="2.1.-.-" evidence="2"/>
<evidence type="ECO:0000313" key="3">
    <source>
        <dbReference type="Proteomes" id="UP001239782"/>
    </source>
</evidence>
<dbReference type="GO" id="GO:0008168">
    <property type="term" value="F:methyltransferase activity"/>
    <property type="evidence" value="ECO:0007669"/>
    <property type="project" value="UniProtKB-KW"/>
</dbReference>
<keyword evidence="2" id="KW-0808">Transferase</keyword>
<evidence type="ECO:0000259" key="1">
    <source>
        <dbReference type="Pfam" id="PF13649"/>
    </source>
</evidence>
<dbReference type="EMBL" id="CP133548">
    <property type="protein sequence ID" value="WMS86347.1"/>
    <property type="molecule type" value="Genomic_DNA"/>
</dbReference>
<dbReference type="AlphaFoldDB" id="A0AA51X5P1"/>
<dbReference type="CDD" id="cd02440">
    <property type="entry name" value="AdoMet_MTases"/>
    <property type="match status" value="1"/>
</dbReference>
<organism evidence="2 3">
    <name type="scientific">Pleionea litopenaei</name>
    <dbReference type="NCBI Taxonomy" id="3070815"/>
    <lineage>
        <taxon>Bacteria</taxon>
        <taxon>Pseudomonadati</taxon>
        <taxon>Pseudomonadota</taxon>
        <taxon>Gammaproteobacteria</taxon>
        <taxon>Oceanospirillales</taxon>
        <taxon>Pleioneaceae</taxon>
        <taxon>Pleionea</taxon>
    </lineage>
</organism>
<accession>A0AA51X5P1</accession>
<keyword evidence="2" id="KW-0489">Methyltransferase</keyword>
<dbReference type="PANTHER" id="PTHR43464:SF82">
    <property type="entry name" value="METHYLTRANSFERASE DOMAIN-CONTAINING PROTEIN"/>
    <property type="match status" value="1"/>
</dbReference>
<name>A0AA51X5P1_9GAMM</name>
<reference evidence="2 3" key="1">
    <citation type="submission" date="2023-08" db="EMBL/GenBank/DDBJ databases">
        <title>Pleionea litopenaei sp. nov., isolated from stomach of juvenile Litopenaeus vannamei.</title>
        <authorList>
            <person name="Rho A.M."/>
            <person name="Hwang C.Y."/>
        </authorList>
    </citation>
    <scope>NUCLEOTIDE SEQUENCE [LARGE SCALE GENOMIC DNA]</scope>
    <source>
        <strain evidence="2 3">HL-JVS1</strain>
    </source>
</reference>
<proteinExistence type="predicted"/>
<sequence length="267" mass="30008">MNYLEINQKLWDDRVAKHMASDFYDNESFISGRNSLNTIELELLGDVSGLSIAHLQCHFGQDSLSLARMGAQVTGVDFSSQAIAKAKELNAALGLSAKFVCSDILTMHQQQPPLIESEAFDCVFASYGVLGWHPSVNGWFDSAAKLLKPGGRLILVEFHPFIWMFDSECRNIRYSYFNQGPITEQNNSSYTDGSETDEGVTEVGWNHPLQDIFSAALEQNMLIQSFNEYDYSPYECFSDMVAAEQGYQFKEREGMIPLVYGLVATKR</sequence>
<dbReference type="RefSeq" id="WP_309201499.1">
    <property type="nucleotide sequence ID" value="NZ_CP133548.1"/>
</dbReference>
<evidence type="ECO:0000313" key="2">
    <source>
        <dbReference type="EMBL" id="WMS86347.1"/>
    </source>
</evidence>
<dbReference type="SUPFAM" id="SSF53335">
    <property type="entry name" value="S-adenosyl-L-methionine-dependent methyltransferases"/>
    <property type="match status" value="1"/>
</dbReference>
<gene>
    <name evidence="2" type="ORF">Q9312_14075</name>
</gene>
<dbReference type="Pfam" id="PF13649">
    <property type="entry name" value="Methyltransf_25"/>
    <property type="match status" value="1"/>
</dbReference>
<dbReference type="PANTHER" id="PTHR43464">
    <property type="entry name" value="METHYLTRANSFERASE"/>
    <property type="match status" value="1"/>
</dbReference>